<evidence type="ECO:0000256" key="1">
    <source>
        <dbReference type="SAM" id="MobiDB-lite"/>
    </source>
</evidence>
<proteinExistence type="predicted"/>
<feature type="region of interest" description="Disordered" evidence="1">
    <location>
        <begin position="119"/>
        <end position="155"/>
    </location>
</feature>
<sequence length="178" mass="19804">CHSGIPRPQFCTLFLSQSFRGQISLFQQTYKAEQDSAEIDCTTEQNEEDILSIADCDADASDFESPIAEMQQRRRDRGGIAIWHRLSAISEASDDRATSSADDEEINTSIAEVREFHEQFGRDSGGRSSASHRSGKRFATLMRPQPEGLAGEPLTQRVTQLDEQRDYQPALLGLPGLP</sequence>
<dbReference type="AlphaFoldDB" id="A0A1I8GZ45"/>
<evidence type="ECO:0000313" key="3">
    <source>
        <dbReference type="WBParaSite" id="maker-uti_cns_0003716-snap-gene-0.9-mRNA-1"/>
    </source>
</evidence>
<protein>
    <submittedName>
        <fullName evidence="3">PAX3-and PAX7-binding protein 1</fullName>
    </submittedName>
</protein>
<organism evidence="2 3">
    <name type="scientific">Macrostomum lignano</name>
    <dbReference type="NCBI Taxonomy" id="282301"/>
    <lineage>
        <taxon>Eukaryota</taxon>
        <taxon>Metazoa</taxon>
        <taxon>Spiralia</taxon>
        <taxon>Lophotrochozoa</taxon>
        <taxon>Platyhelminthes</taxon>
        <taxon>Rhabditophora</taxon>
        <taxon>Macrostomorpha</taxon>
        <taxon>Macrostomida</taxon>
        <taxon>Macrostomidae</taxon>
        <taxon>Macrostomum</taxon>
    </lineage>
</organism>
<evidence type="ECO:0000313" key="2">
    <source>
        <dbReference type="Proteomes" id="UP000095280"/>
    </source>
</evidence>
<keyword evidence="2" id="KW-1185">Reference proteome</keyword>
<dbReference type="WBParaSite" id="maker-uti_cns_0003716-snap-gene-0.9-mRNA-1">
    <property type="protein sequence ID" value="maker-uti_cns_0003716-snap-gene-0.9-mRNA-1"/>
    <property type="gene ID" value="maker-uti_cns_0003716-snap-gene-0.9"/>
</dbReference>
<dbReference type="Proteomes" id="UP000095280">
    <property type="component" value="Unplaced"/>
</dbReference>
<reference evidence="3" key="1">
    <citation type="submission" date="2016-11" db="UniProtKB">
        <authorList>
            <consortium name="WormBaseParasite"/>
        </authorList>
    </citation>
    <scope>IDENTIFICATION</scope>
</reference>
<name>A0A1I8GZ45_9PLAT</name>
<accession>A0A1I8GZ45</accession>